<feature type="signal peptide" evidence="7">
    <location>
        <begin position="1"/>
        <end position="19"/>
    </location>
</feature>
<dbReference type="PANTHER" id="PTHR15937">
    <property type="entry name" value="TRANSMEMBRANE 7 SUPERFAMILY MEMBER 3"/>
    <property type="match status" value="1"/>
</dbReference>
<keyword evidence="3 6" id="KW-1133">Transmembrane helix</keyword>
<dbReference type="InterPro" id="IPR025256">
    <property type="entry name" value="TM7S3/TM198-like_dom"/>
</dbReference>
<evidence type="ECO:0000256" key="1">
    <source>
        <dbReference type="ARBA" id="ARBA00004141"/>
    </source>
</evidence>
<organism evidence="9 10">
    <name type="scientific">Haemaphysalis longicornis</name>
    <name type="common">Bush tick</name>
    <dbReference type="NCBI Taxonomy" id="44386"/>
    <lineage>
        <taxon>Eukaryota</taxon>
        <taxon>Metazoa</taxon>
        <taxon>Ecdysozoa</taxon>
        <taxon>Arthropoda</taxon>
        <taxon>Chelicerata</taxon>
        <taxon>Arachnida</taxon>
        <taxon>Acari</taxon>
        <taxon>Parasitiformes</taxon>
        <taxon>Ixodida</taxon>
        <taxon>Ixodoidea</taxon>
        <taxon>Ixodidae</taxon>
        <taxon>Haemaphysalinae</taxon>
        <taxon>Haemaphysalis</taxon>
    </lineage>
</organism>
<evidence type="ECO:0000313" key="10">
    <source>
        <dbReference type="Proteomes" id="UP000821853"/>
    </source>
</evidence>
<reference evidence="9 10" key="1">
    <citation type="journal article" date="2020" name="Cell">
        <title>Large-Scale Comparative Analyses of Tick Genomes Elucidate Their Genetic Diversity and Vector Capacities.</title>
        <authorList>
            <consortium name="Tick Genome and Microbiome Consortium (TIGMIC)"/>
            <person name="Jia N."/>
            <person name="Wang J."/>
            <person name="Shi W."/>
            <person name="Du L."/>
            <person name="Sun Y."/>
            <person name="Zhan W."/>
            <person name="Jiang J.F."/>
            <person name="Wang Q."/>
            <person name="Zhang B."/>
            <person name="Ji P."/>
            <person name="Bell-Sakyi L."/>
            <person name="Cui X.M."/>
            <person name="Yuan T.T."/>
            <person name="Jiang B.G."/>
            <person name="Yang W.F."/>
            <person name="Lam T.T."/>
            <person name="Chang Q.C."/>
            <person name="Ding S.J."/>
            <person name="Wang X.J."/>
            <person name="Zhu J.G."/>
            <person name="Ruan X.D."/>
            <person name="Zhao L."/>
            <person name="Wei J.T."/>
            <person name="Ye R.Z."/>
            <person name="Que T.C."/>
            <person name="Du C.H."/>
            <person name="Zhou Y.H."/>
            <person name="Cheng J.X."/>
            <person name="Dai P.F."/>
            <person name="Guo W.B."/>
            <person name="Han X.H."/>
            <person name="Huang E.J."/>
            <person name="Li L.F."/>
            <person name="Wei W."/>
            <person name="Gao Y.C."/>
            <person name="Liu J.Z."/>
            <person name="Shao H.Z."/>
            <person name="Wang X."/>
            <person name="Wang C.C."/>
            <person name="Yang T.C."/>
            <person name="Huo Q.B."/>
            <person name="Li W."/>
            <person name="Chen H.Y."/>
            <person name="Chen S.E."/>
            <person name="Zhou L.G."/>
            <person name="Ni X.B."/>
            <person name="Tian J.H."/>
            <person name="Sheng Y."/>
            <person name="Liu T."/>
            <person name="Pan Y.S."/>
            <person name="Xia L.Y."/>
            <person name="Li J."/>
            <person name="Zhao F."/>
            <person name="Cao W.C."/>
        </authorList>
    </citation>
    <scope>NUCLEOTIDE SEQUENCE [LARGE SCALE GENOMIC DNA]</scope>
    <source>
        <strain evidence="9">HaeL-2018</strain>
    </source>
</reference>
<evidence type="ECO:0000256" key="4">
    <source>
        <dbReference type="ARBA" id="ARBA00023136"/>
    </source>
</evidence>
<evidence type="ECO:0000256" key="3">
    <source>
        <dbReference type="ARBA" id="ARBA00022989"/>
    </source>
</evidence>
<evidence type="ECO:0000256" key="2">
    <source>
        <dbReference type="ARBA" id="ARBA00022692"/>
    </source>
</evidence>
<dbReference type="AlphaFoldDB" id="A0A9J6GFJ5"/>
<protein>
    <recommendedName>
        <fullName evidence="8">TM7S3/TM198-like domain-containing protein</fullName>
    </recommendedName>
</protein>
<feature type="compositionally biased region" description="Low complexity" evidence="5">
    <location>
        <begin position="105"/>
        <end position="116"/>
    </location>
</feature>
<feature type="compositionally biased region" description="Pro residues" evidence="5">
    <location>
        <begin position="126"/>
        <end position="139"/>
    </location>
</feature>
<evidence type="ECO:0000259" key="8">
    <source>
        <dbReference type="Pfam" id="PF13886"/>
    </source>
</evidence>
<dbReference type="VEuPathDB" id="VectorBase:HLOH_060324"/>
<comment type="subcellular location">
    <subcellularLocation>
        <location evidence="1">Membrane</location>
        <topology evidence="1">Multi-pass membrane protein</topology>
    </subcellularLocation>
</comment>
<dbReference type="OrthoDB" id="5967337at2759"/>
<comment type="caution">
    <text evidence="9">The sequence shown here is derived from an EMBL/GenBank/DDBJ whole genome shotgun (WGS) entry which is preliminary data.</text>
</comment>
<dbReference type="GO" id="GO:0043069">
    <property type="term" value="P:negative regulation of programmed cell death"/>
    <property type="evidence" value="ECO:0007669"/>
    <property type="project" value="TreeGrafter"/>
</dbReference>
<dbReference type="PANTHER" id="PTHR15937:SF3">
    <property type="entry name" value="TRANSMEMBRANE 7 SUPERFAMILY MEMBER 3"/>
    <property type="match status" value="1"/>
</dbReference>
<gene>
    <name evidence="9" type="ORF">HPB48_016610</name>
</gene>
<feature type="chain" id="PRO_5039914583" description="TM7S3/TM198-like domain-containing protein" evidence="7">
    <location>
        <begin position="20"/>
        <end position="139"/>
    </location>
</feature>
<feature type="region of interest" description="Disordered" evidence="5">
    <location>
        <begin position="101"/>
        <end position="139"/>
    </location>
</feature>
<feature type="domain" description="TM7S3/TM198-like" evidence="8">
    <location>
        <begin position="6"/>
        <end position="80"/>
    </location>
</feature>
<dbReference type="GO" id="GO:0005886">
    <property type="term" value="C:plasma membrane"/>
    <property type="evidence" value="ECO:0007669"/>
    <property type="project" value="TreeGrafter"/>
</dbReference>
<sequence length="139" mass="15108">MSLGSQLSVLSCSLVGGYCTILAADQYLGTSLSYVVLNVVRRSLVPGGYQASNPVPFQLNDVLLSVTWAALFVLGTVLQLWSERGRAPFPQSPYHKWVRERSSAGQPLLGPTQLPPHSYGAVNGSEPPPYEPPPRYRPL</sequence>
<proteinExistence type="predicted"/>
<evidence type="ECO:0000256" key="5">
    <source>
        <dbReference type="SAM" id="MobiDB-lite"/>
    </source>
</evidence>
<keyword evidence="2 6" id="KW-0812">Transmembrane</keyword>
<feature type="transmembrane region" description="Helical" evidence="6">
    <location>
        <begin position="62"/>
        <end position="81"/>
    </location>
</feature>
<dbReference type="EMBL" id="JABSTR010000006">
    <property type="protein sequence ID" value="KAH9373963.1"/>
    <property type="molecule type" value="Genomic_DNA"/>
</dbReference>
<accession>A0A9J6GFJ5</accession>
<keyword evidence="4 6" id="KW-0472">Membrane</keyword>
<dbReference type="Pfam" id="PF13886">
    <property type="entry name" value="TM7S3_TM198"/>
    <property type="match status" value="1"/>
</dbReference>
<keyword evidence="7" id="KW-0732">Signal</keyword>
<evidence type="ECO:0000313" key="9">
    <source>
        <dbReference type="EMBL" id="KAH9373963.1"/>
    </source>
</evidence>
<dbReference type="Proteomes" id="UP000821853">
    <property type="component" value="Chromosome 4"/>
</dbReference>
<name>A0A9J6GFJ5_HAELO</name>
<evidence type="ECO:0000256" key="7">
    <source>
        <dbReference type="SAM" id="SignalP"/>
    </source>
</evidence>
<evidence type="ECO:0000256" key="6">
    <source>
        <dbReference type="SAM" id="Phobius"/>
    </source>
</evidence>
<keyword evidence="10" id="KW-1185">Reference proteome</keyword>
<dbReference type="InterPro" id="IPR042502">
    <property type="entry name" value="TM7SF3"/>
</dbReference>